<sequence length="287" mass="30398">MANNDTEHASADGDIEAAPKPPSAPGRRRSILSRNFLLGPVDTKHADLILLSHSLASGMVDAACFSNWSVFAAMQTGNTVLLGLSTATTSDNPHAWTTTLVSIVSFLVGALFTFRLTMFITPQGAKTNRLFLSSLFMAQALLILIPAALIAANIVPHNPGGVTTLARVTDVIENVRIVSLLPPLAFQAGIQIACSRLLGFNELPINVLTSTYCDLMGDTSLLNPHNVKRNRRVFSVLLLFSGAVSAGWLMRSTGGLEAALFVPGGIKFLAAVGAFVFLKKPADQADG</sequence>
<dbReference type="AlphaFoldDB" id="A0A9P4IPU8"/>
<evidence type="ECO:0000256" key="2">
    <source>
        <dbReference type="SAM" id="Phobius"/>
    </source>
</evidence>
<evidence type="ECO:0008006" key="5">
    <source>
        <dbReference type="Google" id="ProtNLM"/>
    </source>
</evidence>
<evidence type="ECO:0000313" key="4">
    <source>
        <dbReference type="Proteomes" id="UP000799439"/>
    </source>
</evidence>
<comment type="caution">
    <text evidence="3">The sequence shown here is derived from an EMBL/GenBank/DDBJ whole genome shotgun (WGS) entry which is preliminary data.</text>
</comment>
<gene>
    <name evidence="3" type="ORF">K461DRAFT_233884</name>
</gene>
<dbReference type="Pfam" id="PF06912">
    <property type="entry name" value="DUF1275"/>
    <property type="match status" value="1"/>
</dbReference>
<feature type="transmembrane region" description="Helical" evidence="2">
    <location>
        <begin position="233"/>
        <end position="250"/>
    </location>
</feature>
<keyword evidence="2" id="KW-0812">Transmembrane</keyword>
<dbReference type="PANTHER" id="PTHR37488:SF2">
    <property type="entry name" value="DUF1275 DOMAIN-CONTAINING PROTEIN"/>
    <property type="match status" value="1"/>
</dbReference>
<reference evidence="3" key="1">
    <citation type="journal article" date="2020" name="Stud. Mycol.">
        <title>101 Dothideomycetes genomes: a test case for predicting lifestyles and emergence of pathogens.</title>
        <authorList>
            <person name="Haridas S."/>
            <person name="Albert R."/>
            <person name="Binder M."/>
            <person name="Bloem J."/>
            <person name="Labutti K."/>
            <person name="Salamov A."/>
            <person name="Andreopoulos B."/>
            <person name="Baker S."/>
            <person name="Barry K."/>
            <person name="Bills G."/>
            <person name="Bluhm B."/>
            <person name="Cannon C."/>
            <person name="Castanera R."/>
            <person name="Culley D."/>
            <person name="Daum C."/>
            <person name="Ezra D."/>
            <person name="Gonzalez J."/>
            <person name="Henrissat B."/>
            <person name="Kuo A."/>
            <person name="Liang C."/>
            <person name="Lipzen A."/>
            <person name="Lutzoni F."/>
            <person name="Magnuson J."/>
            <person name="Mondo S."/>
            <person name="Nolan M."/>
            <person name="Ohm R."/>
            <person name="Pangilinan J."/>
            <person name="Park H.-J."/>
            <person name="Ramirez L."/>
            <person name="Alfaro M."/>
            <person name="Sun H."/>
            <person name="Tritt A."/>
            <person name="Yoshinaga Y."/>
            <person name="Zwiers L.-H."/>
            <person name="Turgeon B."/>
            <person name="Goodwin S."/>
            <person name="Spatafora J."/>
            <person name="Crous P."/>
            <person name="Grigoriev I."/>
        </authorList>
    </citation>
    <scope>NUCLEOTIDE SEQUENCE</scope>
    <source>
        <strain evidence="3">CBS 260.36</strain>
    </source>
</reference>
<dbReference type="PANTHER" id="PTHR37488">
    <property type="entry name" value="DUF1275 DOMAIN-CONTAINING PROTEIN"/>
    <property type="match status" value="1"/>
</dbReference>
<organism evidence="3 4">
    <name type="scientific">Myriangium duriaei CBS 260.36</name>
    <dbReference type="NCBI Taxonomy" id="1168546"/>
    <lineage>
        <taxon>Eukaryota</taxon>
        <taxon>Fungi</taxon>
        <taxon>Dikarya</taxon>
        <taxon>Ascomycota</taxon>
        <taxon>Pezizomycotina</taxon>
        <taxon>Dothideomycetes</taxon>
        <taxon>Dothideomycetidae</taxon>
        <taxon>Myriangiales</taxon>
        <taxon>Myriangiaceae</taxon>
        <taxon>Myriangium</taxon>
    </lineage>
</organism>
<evidence type="ECO:0000313" key="3">
    <source>
        <dbReference type="EMBL" id="KAF2147892.1"/>
    </source>
</evidence>
<dbReference type="EMBL" id="ML996095">
    <property type="protein sequence ID" value="KAF2147892.1"/>
    <property type="molecule type" value="Genomic_DNA"/>
</dbReference>
<feature type="region of interest" description="Disordered" evidence="1">
    <location>
        <begin position="1"/>
        <end position="28"/>
    </location>
</feature>
<dbReference type="Proteomes" id="UP000799439">
    <property type="component" value="Unassembled WGS sequence"/>
</dbReference>
<name>A0A9P4IPU8_9PEZI</name>
<proteinExistence type="predicted"/>
<feature type="transmembrane region" description="Helical" evidence="2">
    <location>
        <begin position="95"/>
        <end position="118"/>
    </location>
</feature>
<keyword evidence="2" id="KW-0472">Membrane</keyword>
<feature type="transmembrane region" description="Helical" evidence="2">
    <location>
        <begin position="130"/>
        <end position="155"/>
    </location>
</feature>
<feature type="compositionally biased region" description="Basic and acidic residues" evidence="1">
    <location>
        <begin position="1"/>
        <end position="11"/>
    </location>
</feature>
<feature type="transmembrane region" description="Helical" evidence="2">
    <location>
        <begin position="256"/>
        <end position="278"/>
    </location>
</feature>
<accession>A0A9P4IPU8</accession>
<keyword evidence="2" id="KW-1133">Transmembrane helix</keyword>
<dbReference type="OrthoDB" id="5288586at2759"/>
<protein>
    <recommendedName>
        <fullName evidence="5">DUF1275 domain protein</fullName>
    </recommendedName>
</protein>
<evidence type="ECO:0000256" key="1">
    <source>
        <dbReference type="SAM" id="MobiDB-lite"/>
    </source>
</evidence>
<keyword evidence="4" id="KW-1185">Reference proteome</keyword>
<dbReference type="InterPro" id="IPR010699">
    <property type="entry name" value="DUF1275"/>
</dbReference>